<organism evidence="1 2">
    <name type="scientific">Arthrobacter hankyongi</name>
    <dbReference type="NCBI Taxonomy" id="2904801"/>
    <lineage>
        <taxon>Bacteria</taxon>
        <taxon>Bacillati</taxon>
        <taxon>Actinomycetota</taxon>
        <taxon>Actinomycetes</taxon>
        <taxon>Micrococcales</taxon>
        <taxon>Micrococcaceae</taxon>
        <taxon>Arthrobacter</taxon>
    </lineage>
</organism>
<evidence type="ECO:0000313" key="2">
    <source>
        <dbReference type="Proteomes" id="UP001165368"/>
    </source>
</evidence>
<evidence type="ECO:0000313" key="1">
    <source>
        <dbReference type="EMBL" id="MCG2621239.1"/>
    </source>
</evidence>
<name>A0ABS9L420_9MICC</name>
<gene>
    <name evidence="1" type="ORF">LVY72_04840</name>
</gene>
<dbReference type="Proteomes" id="UP001165368">
    <property type="component" value="Unassembled WGS sequence"/>
</dbReference>
<comment type="caution">
    <text evidence="1">The sequence shown here is derived from an EMBL/GenBank/DDBJ whole genome shotgun (WGS) entry which is preliminary data.</text>
</comment>
<reference evidence="1" key="1">
    <citation type="submission" date="2022-01" db="EMBL/GenBank/DDBJ databases">
        <authorList>
            <person name="Jo J.-H."/>
            <person name="Im W.-T."/>
        </authorList>
    </citation>
    <scope>NUCLEOTIDE SEQUENCE</scope>
    <source>
        <strain evidence="1">I2-34</strain>
    </source>
</reference>
<accession>A0ABS9L420</accession>
<proteinExistence type="predicted"/>
<dbReference type="EMBL" id="JAKLTQ010000002">
    <property type="protein sequence ID" value="MCG2621239.1"/>
    <property type="molecule type" value="Genomic_DNA"/>
</dbReference>
<sequence>MNLSENQRCRWERDLGLAEADLDYTAAMLDHLDCRLRGVHTGEIDDHIQIEISELFGREESVLDTGSLGGLKRRIRYIGCKDFAAGEDRDADM</sequence>
<keyword evidence="2" id="KW-1185">Reference proteome</keyword>
<protein>
    <submittedName>
        <fullName evidence="1">Uncharacterized protein</fullName>
    </submittedName>
</protein>